<dbReference type="EMBL" id="CCYD01000653">
    <property type="protein sequence ID" value="CEG43017.1"/>
    <property type="molecule type" value="Genomic_DNA"/>
</dbReference>
<proteinExistence type="predicted"/>
<organism evidence="1 2">
    <name type="scientific">Plasmopara halstedii</name>
    <name type="common">Downy mildew of sunflower</name>
    <dbReference type="NCBI Taxonomy" id="4781"/>
    <lineage>
        <taxon>Eukaryota</taxon>
        <taxon>Sar</taxon>
        <taxon>Stramenopiles</taxon>
        <taxon>Oomycota</taxon>
        <taxon>Peronosporomycetes</taxon>
        <taxon>Peronosporales</taxon>
        <taxon>Peronosporaceae</taxon>
        <taxon>Plasmopara</taxon>
    </lineage>
</organism>
<protein>
    <submittedName>
        <fullName evidence="1">Uncharacterized protein</fullName>
    </submittedName>
</protein>
<reference evidence="2" key="1">
    <citation type="submission" date="2014-09" db="EMBL/GenBank/DDBJ databases">
        <authorList>
            <person name="Sharma Rahul"/>
            <person name="Thines Marco"/>
        </authorList>
    </citation>
    <scope>NUCLEOTIDE SEQUENCE [LARGE SCALE GENOMIC DNA]</scope>
</reference>
<keyword evidence="2" id="KW-1185">Reference proteome</keyword>
<dbReference type="Proteomes" id="UP000054928">
    <property type="component" value="Unassembled WGS sequence"/>
</dbReference>
<dbReference type="AlphaFoldDB" id="A0A0P1AP65"/>
<accession>A0A0P1AP65</accession>
<evidence type="ECO:0000313" key="1">
    <source>
        <dbReference type="EMBL" id="CEG43017.1"/>
    </source>
</evidence>
<evidence type="ECO:0000313" key="2">
    <source>
        <dbReference type="Proteomes" id="UP000054928"/>
    </source>
</evidence>
<dbReference type="GeneID" id="36408297"/>
<sequence length="51" mass="5953">MGQAKALICKKKAIKFREHLQSEVTLWNGLPIYINEHIFEHRFPSESSKVV</sequence>
<name>A0A0P1AP65_PLAHL</name>
<dbReference type="RefSeq" id="XP_024579386.1">
    <property type="nucleotide sequence ID" value="XM_024728962.1"/>
</dbReference>